<evidence type="ECO:0000313" key="2">
    <source>
        <dbReference type="EMBL" id="MFD1150585.1"/>
    </source>
</evidence>
<feature type="region of interest" description="Disordered" evidence="1">
    <location>
        <begin position="1"/>
        <end position="32"/>
    </location>
</feature>
<organism evidence="2 3">
    <name type="scientific">Saccharothrix hoggarensis</name>
    <dbReference type="NCBI Taxonomy" id="913853"/>
    <lineage>
        <taxon>Bacteria</taxon>
        <taxon>Bacillati</taxon>
        <taxon>Actinomycetota</taxon>
        <taxon>Actinomycetes</taxon>
        <taxon>Pseudonocardiales</taxon>
        <taxon>Pseudonocardiaceae</taxon>
        <taxon>Saccharothrix</taxon>
    </lineage>
</organism>
<reference evidence="3" key="1">
    <citation type="journal article" date="2019" name="Int. J. Syst. Evol. Microbiol.">
        <title>The Global Catalogue of Microorganisms (GCM) 10K type strain sequencing project: providing services to taxonomists for standard genome sequencing and annotation.</title>
        <authorList>
            <consortium name="The Broad Institute Genomics Platform"/>
            <consortium name="The Broad Institute Genome Sequencing Center for Infectious Disease"/>
            <person name="Wu L."/>
            <person name="Ma J."/>
        </authorList>
    </citation>
    <scope>NUCLEOTIDE SEQUENCE [LARGE SCALE GENOMIC DNA]</scope>
    <source>
        <strain evidence="3">CCUG 60214</strain>
    </source>
</reference>
<dbReference type="InterPro" id="IPR023296">
    <property type="entry name" value="Glyco_hydro_beta-prop_sf"/>
</dbReference>
<dbReference type="EMBL" id="JBHTLK010000169">
    <property type="protein sequence ID" value="MFD1150585.1"/>
    <property type="molecule type" value="Genomic_DNA"/>
</dbReference>
<dbReference type="SUPFAM" id="SSF75005">
    <property type="entry name" value="Arabinanase/levansucrase/invertase"/>
    <property type="match status" value="1"/>
</dbReference>
<sequence>GAGETPAPPPGPVTLATDRGRQSGGVVAQGGGDAPYNYAPSLILEDGRHRMWWCSQLGAAAPGGDDVLYAESASPDGPFTAPGGSPSIPVLSGSTAGFDAIHTCDPSVIKVGPTYYMYYTGAERDNHANGSAIGVATSPDGISWTRAGAAIVAPSNDQPRDNAYGAGQQSALWLDGWFYLMFTDTTGSVADWNGAGQFVLRSKDHRFATGVQALGVNGFEPVSSTRAPRTRSVANAFSADWMYVAALRAFVIAHSTDHGTTLTFWDKDFTANPHPQVHIPGPWREGPGLVRTPLGHAPVSAEDPCGRVAVDVVRATVEGPAAAPTDLAHFGLDLAGVPGCATEESTGVLHGFAVPSPANTTDLVLDGKVVRVERRSVSDRLAVRVLDRRPAAVDAMQVVAEIPAGVDAVRGPDGRIGLVLGEDELWVLGDATTAAEIAALNSSTVTEVSKQVWESYAKTGDLRR</sequence>
<name>A0ABW3R1B7_9PSEU</name>
<feature type="compositionally biased region" description="Pro residues" evidence="1">
    <location>
        <begin position="1"/>
        <end position="12"/>
    </location>
</feature>
<proteinExistence type="predicted"/>
<protein>
    <submittedName>
        <fullName evidence="2">Beta-xylosidase</fullName>
    </submittedName>
</protein>
<evidence type="ECO:0000256" key="1">
    <source>
        <dbReference type="SAM" id="MobiDB-lite"/>
    </source>
</evidence>
<dbReference type="Proteomes" id="UP001597168">
    <property type="component" value="Unassembled WGS sequence"/>
</dbReference>
<feature type="non-terminal residue" evidence="2">
    <location>
        <position position="1"/>
    </location>
</feature>
<gene>
    <name evidence="2" type="ORF">ACFQ3T_25930</name>
</gene>
<keyword evidence="3" id="KW-1185">Reference proteome</keyword>
<evidence type="ECO:0000313" key="3">
    <source>
        <dbReference type="Proteomes" id="UP001597168"/>
    </source>
</evidence>
<accession>A0ABW3R1B7</accession>
<dbReference type="Gene3D" id="2.115.10.20">
    <property type="entry name" value="Glycosyl hydrolase domain, family 43"/>
    <property type="match status" value="2"/>
</dbReference>
<comment type="caution">
    <text evidence="2">The sequence shown here is derived from an EMBL/GenBank/DDBJ whole genome shotgun (WGS) entry which is preliminary data.</text>
</comment>
<dbReference type="RefSeq" id="WP_380726798.1">
    <property type="nucleotide sequence ID" value="NZ_JBHTLK010000169.1"/>
</dbReference>